<dbReference type="Proteomes" id="UP000265520">
    <property type="component" value="Unassembled WGS sequence"/>
</dbReference>
<evidence type="ECO:0000313" key="1">
    <source>
        <dbReference type="EMBL" id="MCH88538.1"/>
    </source>
</evidence>
<protein>
    <submittedName>
        <fullName evidence="1">Uncharacterized protein</fullName>
    </submittedName>
</protein>
<gene>
    <name evidence="1" type="ORF">A2U01_0009428</name>
</gene>
<name>A0A392MPH1_9FABA</name>
<organism evidence="1 2">
    <name type="scientific">Trifolium medium</name>
    <dbReference type="NCBI Taxonomy" id="97028"/>
    <lineage>
        <taxon>Eukaryota</taxon>
        <taxon>Viridiplantae</taxon>
        <taxon>Streptophyta</taxon>
        <taxon>Embryophyta</taxon>
        <taxon>Tracheophyta</taxon>
        <taxon>Spermatophyta</taxon>
        <taxon>Magnoliopsida</taxon>
        <taxon>eudicotyledons</taxon>
        <taxon>Gunneridae</taxon>
        <taxon>Pentapetalae</taxon>
        <taxon>rosids</taxon>
        <taxon>fabids</taxon>
        <taxon>Fabales</taxon>
        <taxon>Fabaceae</taxon>
        <taxon>Papilionoideae</taxon>
        <taxon>50 kb inversion clade</taxon>
        <taxon>NPAAA clade</taxon>
        <taxon>Hologalegina</taxon>
        <taxon>IRL clade</taxon>
        <taxon>Trifolieae</taxon>
        <taxon>Trifolium</taxon>
    </lineage>
</organism>
<dbReference type="EMBL" id="LXQA010014340">
    <property type="protein sequence ID" value="MCH88538.1"/>
    <property type="molecule type" value="Genomic_DNA"/>
</dbReference>
<proteinExistence type="predicted"/>
<sequence>MNTSNLYASAF</sequence>
<accession>A0A392MPH1</accession>
<reference evidence="1 2" key="1">
    <citation type="journal article" date="2018" name="Front. Plant Sci.">
        <title>Red Clover (Trifolium pratense) and Zigzag Clover (T. medium) - A Picture of Genomic Similarities and Differences.</title>
        <authorList>
            <person name="Dluhosova J."/>
            <person name="Istvanek J."/>
            <person name="Nedelnik J."/>
            <person name="Repkova J."/>
        </authorList>
    </citation>
    <scope>NUCLEOTIDE SEQUENCE [LARGE SCALE GENOMIC DNA]</scope>
    <source>
        <strain evidence="2">cv. 10/8</strain>
        <tissue evidence="1">Leaf</tissue>
    </source>
</reference>
<evidence type="ECO:0000313" key="2">
    <source>
        <dbReference type="Proteomes" id="UP000265520"/>
    </source>
</evidence>
<comment type="caution">
    <text evidence="1">The sequence shown here is derived from an EMBL/GenBank/DDBJ whole genome shotgun (WGS) entry which is preliminary data.</text>
</comment>
<keyword evidence="2" id="KW-1185">Reference proteome</keyword>
<feature type="non-terminal residue" evidence="1">
    <location>
        <position position="11"/>
    </location>
</feature>